<comment type="caution">
    <text evidence="1">The sequence shown here is derived from an EMBL/GenBank/DDBJ whole genome shotgun (WGS) entry which is preliminary data.</text>
</comment>
<proteinExistence type="predicted"/>
<evidence type="ECO:0000313" key="1">
    <source>
        <dbReference type="EMBL" id="KAJ8422521.1"/>
    </source>
</evidence>
<dbReference type="AlphaFoldDB" id="A0A9Q1GNN3"/>
<evidence type="ECO:0000313" key="2">
    <source>
        <dbReference type="Proteomes" id="UP001153076"/>
    </source>
</evidence>
<gene>
    <name evidence="1" type="ORF">Cgig2_003587</name>
</gene>
<keyword evidence="2" id="KW-1185">Reference proteome</keyword>
<name>A0A9Q1GNN3_9CARY</name>
<sequence>MPYVKRIKSISIIRLPLFVFWGVKREATDCSSFSLIGLSSSFSSKPLKTGLFPEAETCTQNYHSLYYKIKERKITSNDGGTKRKQAVTSYSTQFPFHQLPMLTSTSNMMQFEVQQVKIAKQIVSDVHKMEAPCMVPTLSPDMEGPLWECLI</sequence>
<organism evidence="1 2">
    <name type="scientific">Carnegiea gigantea</name>
    <dbReference type="NCBI Taxonomy" id="171969"/>
    <lineage>
        <taxon>Eukaryota</taxon>
        <taxon>Viridiplantae</taxon>
        <taxon>Streptophyta</taxon>
        <taxon>Embryophyta</taxon>
        <taxon>Tracheophyta</taxon>
        <taxon>Spermatophyta</taxon>
        <taxon>Magnoliopsida</taxon>
        <taxon>eudicotyledons</taxon>
        <taxon>Gunneridae</taxon>
        <taxon>Pentapetalae</taxon>
        <taxon>Caryophyllales</taxon>
        <taxon>Cactineae</taxon>
        <taxon>Cactaceae</taxon>
        <taxon>Cactoideae</taxon>
        <taxon>Echinocereeae</taxon>
        <taxon>Carnegiea</taxon>
    </lineage>
</organism>
<dbReference type="Proteomes" id="UP001153076">
    <property type="component" value="Unassembled WGS sequence"/>
</dbReference>
<protein>
    <submittedName>
        <fullName evidence="1">Uncharacterized protein</fullName>
    </submittedName>
</protein>
<dbReference type="EMBL" id="JAKOGI010002233">
    <property type="protein sequence ID" value="KAJ8422521.1"/>
    <property type="molecule type" value="Genomic_DNA"/>
</dbReference>
<accession>A0A9Q1GNN3</accession>
<reference evidence="1" key="1">
    <citation type="submission" date="2022-04" db="EMBL/GenBank/DDBJ databases">
        <title>Carnegiea gigantea Genome sequencing and assembly v2.</title>
        <authorList>
            <person name="Copetti D."/>
            <person name="Sanderson M.J."/>
            <person name="Burquez A."/>
            <person name="Wojciechowski M.F."/>
        </authorList>
    </citation>
    <scope>NUCLEOTIDE SEQUENCE</scope>
    <source>
        <strain evidence="1">SGP5-SGP5p</strain>
        <tissue evidence="1">Aerial part</tissue>
    </source>
</reference>